<gene>
    <name evidence="2" type="ORF">HDA32_002636</name>
</gene>
<evidence type="ECO:0000313" key="3">
    <source>
        <dbReference type="Proteomes" id="UP000589036"/>
    </source>
</evidence>
<keyword evidence="1" id="KW-0812">Transmembrane</keyword>
<evidence type="ECO:0000313" key="2">
    <source>
        <dbReference type="EMBL" id="NYE47516.1"/>
    </source>
</evidence>
<dbReference type="Proteomes" id="UP000589036">
    <property type="component" value="Unassembled WGS sequence"/>
</dbReference>
<feature type="transmembrane region" description="Helical" evidence="1">
    <location>
        <begin position="161"/>
        <end position="180"/>
    </location>
</feature>
<feature type="transmembrane region" description="Helical" evidence="1">
    <location>
        <begin position="7"/>
        <end position="30"/>
    </location>
</feature>
<dbReference type="SUPFAM" id="SSF103473">
    <property type="entry name" value="MFS general substrate transporter"/>
    <property type="match status" value="1"/>
</dbReference>
<proteinExistence type="predicted"/>
<protein>
    <recommendedName>
        <fullName evidence="4">MFS transporter</fullName>
    </recommendedName>
</protein>
<keyword evidence="1" id="KW-0472">Membrane</keyword>
<feature type="transmembrane region" description="Helical" evidence="1">
    <location>
        <begin position="42"/>
        <end position="64"/>
    </location>
</feature>
<comment type="caution">
    <text evidence="2">The sequence shown here is derived from an EMBL/GenBank/DDBJ whole genome shotgun (WGS) entry which is preliminary data.</text>
</comment>
<evidence type="ECO:0008006" key="4">
    <source>
        <dbReference type="Google" id="ProtNLM"/>
    </source>
</evidence>
<dbReference type="Gene3D" id="1.20.1250.20">
    <property type="entry name" value="MFS general substrate transporter like domains"/>
    <property type="match status" value="1"/>
</dbReference>
<dbReference type="InterPro" id="IPR036259">
    <property type="entry name" value="MFS_trans_sf"/>
</dbReference>
<keyword evidence="1" id="KW-1133">Transmembrane helix</keyword>
<evidence type="ECO:0000256" key="1">
    <source>
        <dbReference type="SAM" id="Phobius"/>
    </source>
</evidence>
<organism evidence="2 3">
    <name type="scientific">Spinactinospora alkalitolerans</name>
    <dbReference type="NCBI Taxonomy" id="687207"/>
    <lineage>
        <taxon>Bacteria</taxon>
        <taxon>Bacillati</taxon>
        <taxon>Actinomycetota</taxon>
        <taxon>Actinomycetes</taxon>
        <taxon>Streptosporangiales</taxon>
        <taxon>Nocardiopsidaceae</taxon>
        <taxon>Spinactinospora</taxon>
    </lineage>
</organism>
<name>A0A852TSW1_9ACTN</name>
<accession>A0A852TSW1</accession>
<feature type="transmembrane region" description="Helical" evidence="1">
    <location>
        <begin position="98"/>
        <end position="122"/>
    </location>
</feature>
<dbReference type="RefSeq" id="WP_179643444.1">
    <property type="nucleotide sequence ID" value="NZ_BAAAYY010000015.1"/>
</dbReference>
<feature type="transmembrane region" description="Helical" evidence="1">
    <location>
        <begin position="134"/>
        <end position="155"/>
    </location>
</feature>
<feature type="transmembrane region" description="Helical" evidence="1">
    <location>
        <begin position="71"/>
        <end position="92"/>
    </location>
</feature>
<reference evidence="2 3" key="1">
    <citation type="submission" date="2020-07" db="EMBL/GenBank/DDBJ databases">
        <title>Sequencing the genomes of 1000 actinobacteria strains.</title>
        <authorList>
            <person name="Klenk H.-P."/>
        </authorList>
    </citation>
    <scope>NUCLEOTIDE SEQUENCE [LARGE SCALE GENOMIC DNA]</scope>
    <source>
        <strain evidence="2 3">CXB654</strain>
    </source>
</reference>
<sequence>MVFTTPLLRAIVLLTGAFAMFMVPFSPLLVPLVSTERGWDPLTTGMGAGAYGVGMACVTVCVLWRGAAERAGLSASVGMLTAGMAIAAAAAIPEPSVFWFSALVAGLGTGVFSTHVGPLFVAGSPREAIGRAQAVVTFAQWSPLLLANPLIGFLAQNHTAAAALVLWGAGAAAAGVAALCTHRFRVAVITA</sequence>
<dbReference type="AlphaFoldDB" id="A0A852TSW1"/>
<dbReference type="EMBL" id="JACCCC010000001">
    <property type="protein sequence ID" value="NYE47516.1"/>
    <property type="molecule type" value="Genomic_DNA"/>
</dbReference>
<keyword evidence="3" id="KW-1185">Reference proteome</keyword>